<dbReference type="InterPro" id="IPR050490">
    <property type="entry name" value="Bact_solute-bd_prot1"/>
</dbReference>
<dbReference type="SUPFAM" id="SSF53850">
    <property type="entry name" value="Periplasmic binding protein-like II"/>
    <property type="match status" value="1"/>
</dbReference>
<name>A0ABP6ZSH8_9ACTN</name>
<dbReference type="PROSITE" id="PS51257">
    <property type="entry name" value="PROKAR_LIPOPROTEIN"/>
    <property type="match status" value="1"/>
</dbReference>
<keyword evidence="2" id="KW-1185">Reference proteome</keyword>
<reference evidence="2" key="1">
    <citation type="journal article" date="2019" name="Int. J. Syst. Evol. Microbiol.">
        <title>The Global Catalogue of Microorganisms (GCM) 10K type strain sequencing project: providing services to taxonomists for standard genome sequencing and annotation.</title>
        <authorList>
            <consortium name="The Broad Institute Genomics Platform"/>
            <consortium name="The Broad Institute Genome Sequencing Center for Infectious Disease"/>
            <person name="Wu L."/>
            <person name="Ma J."/>
        </authorList>
    </citation>
    <scope>NUCLEOTIDE SEQUENCE [LARGE SCALE GENOMIC DNA]</scope>
    <source>
        <strain evidence="2">JCM 16929</strain>
    </source>
</reference>
<dbReference type="Proteomes" id="UP001501490">
    <property type="component" value="Unassembled WGS sequence"/>
</dbReference>
<dbReference type="PANTHER" id="PTHR43649:SF12">
    <property type="entry name" value="DIACETYLCHITOBIOSE BINDING PROTEIN DASA"/>
    <property type="match status" value="1"/>
</dbReference>
<organism evidence="1 2">
    <name type="scientific">Microlunatus ginsengisoli</name>
    <dbReference type="NCBI Taxonomy" id="363863"/>
    <lineage>
        <taxon>Bacteria</taxon>
        <taxon>Bacillati</taxon>
        <taxon>Actinomycetota</taxon>
        <taxon>Actinomycetes</taxon>
        <taxon>Propionibacteriales</taxon>
        <taxon>Propionibacteriaceae</taxon>
        <taxon>Microlunatus</taxon>
    </lineage>
</organism>
<dbReference type="EMBL" id="BAABAB010000014">
    <property type="protein sequence ID" value="GAA3618127.1"/>
    <property type="molecule type" value="Genomic_DNA"/>
</dbReference>
<dbReference type="RefSeq" id="WP_344804072.1">
    <property type="nucleotide sequence ID" value="NZ_BAABAB010000014.1"/>
</dbReference>
<evidence type="ECO:0000313" key="1">
    <source>
        <dbReference type="EMBL" id="GAA3618127.1"/>
    </source>
</evidence>
<comment type="caution">
    <text evidence="1">The sequence shown here is derived from an EMBL/GenBank/DDBJ whole genome shotgun (WGS) entry which is preliminary data.</text>
</comment>
<dbReference type="Pfam" id="PF01547">
    <property type="entry name" value="SBP_bac_1"/>
    <property type="match status" value="1"/>
</dbReference>
<protein>
    <recommendedName>
        <fullName evidence="3">Carbohydrate ABC transporter substrate-binding protein, CUT1 family</fullName>
    </recommendedName>
</protein>
<sequence length="447" mass="47217">MLSARSRRLSRPLAAAAALVVVVSGCSVGSIGGDSNNSGGSAGTTEISFLYQNDAATQARGKALIEGFEKENPNIKITSETQPGGVDGDNLTKTKLSTGEMSDVFLYNPGSLFQALNPDTNLQPVTDEAWVKDMSPEMKAVVSTDKGTYGAPIGTTSSGGVLYNRKVYEDLGLKVPTSWAEFRANNEKIKTAGKVTPIFQSYSSQFTWTAQLFVLGDFANVAAQDPSFAENYTAGKAKYVDQPALQGFINQQQAHDDGFYNKDYASATFEAAMKAVADGTAAHYPMLTGALSTIVQNSPDEINDVGFFALPAQDAADTRATIWLPNALYIPKTTEGAKLDAAKKFLAWVNSPAGCKVQNDTGAAAGPYAISTCTLPTDVPQAVKDLDVYLKDGKSGPALEFISPIKGPNLSQITVEVGSGIKTAQQGAASYDADVKKQAQQLGLPGW</sequence>
<dbReference type="InterPro" id="IPR006059">
    <property type="entry name" value="SBP"/>
</dbReference>
<evidence type="ECO:0008006" key="3">
    <source>
        <dbReference type="Google" id="ProtNLM"/>
    </source>
</evidence>
<accession>A0ABP6ZSH8</accession>
<gene>
    <name evidence="1" type="ORF">GCM10022236_20520</name>
</gene>
<dbReference type="Gene3D" id="3.40.190.10">
    <property type="entry name" value="Periplasmic binding protein-like II"/>
    <property type="match status" value="2"/>
</dbReference>
<proteinExistence type="predicted"/>
<evidence type="ECO:0000313" key="2">
    <source>
        <dbReference type="Proteomes" id="UP001501490"/>
    </source>
</evidence>
<dbReference type="PANTHER" id="PTHR43649">
    <property type="entry name" value="ARABINOSE-BINDING PROTEIN-RELATED"/>
    <property type="match status" value="1"/>
</dbReference>